<dbReference type="EMBL" id="PVXP01000003">
    <property type="protein sequence ID" value="PRR86521.1"/>
    <property type="molecule type" value="Genomic_DNA"/>
</dbReference>
<protein>
    <recommendedName>
        <fullName evidence="4">DUF2953 domain-containing protein</fullName>
    </recommendedName>
</protein>
<dbReference type="OrthoDB" id="1912805at2"/>
<reference evidence="2 3" key="1">
    <citation type="submission" date="2018-03" db="EMBL/GenBank/DDBJ databases">
        <title>Genome sequence of Clostridium luticellarii DSM 29923.</title>
        <authorList>
            <person name="Poehlein A."/>
            <person name="Daniel R."/>
        </authorList>
    </citation>
    <scope>NUCLEOTIDE SEQUENCE [LARGE SCALE GENOMIC DNA]</scope>
    <source>
        <strain evidence="2 3">DSM 29923</strain>
    </source>
</reference>
<dbReference type="AlphaFoldDB" id="A0A2T0BRK8"/>
<accession>A0A2T0BRK8</accession>
<keyword evidence="3" id="KW-1185">Reference proteome</keyword>
<dbReference type="InterPro" id="IPR021338">
    <property type="entry name" value="DUF2953"/>
</dbReference>
<sequence>MNILYILLVLLLFTVLFLPTPLRINIKYKDGKLTVKLYSLNITNRIKLNKSSLKNPSGKNPLFAFIKELKSLNFNEINTKFPLKMNIKFHYGLNDAAYTAITYGALSSLKVLIFNMLKKVFSIKKYNLIIEPDFNNPIFELEVTGIIYINLVKIIYMYRKLSNYKKLNKPMRSNSA</sequence>
<keyword evidence="1" id="KW-0472">Membrane</keyword>
<gene>
    <name evidence="2" type="ORF">CLLU_03220</name>
</gene>
<proteinExistence type="predicted"/>
<feature type="transmembrane region" description="Helical" evidence="1">
    <location>
        <begin position="138"/>
        <end position="158"/>
    </location>
</feature>
<dbReference type="Pfam" id="PF11167">
    <property type="entry name" value="DUF2953"/>
    <property type="match status" value="1"/>
</dbReference>
<evidence type="ECO:0000313" key="3">
    <source>
        <dbReference type="Proteomes" id="UP000237798"/>
    </source>
</evidence>
<evidence type="ECO:0000256" key="1">
    <source>
        <dbReference type="SAM" id="Phobius"/>
    </source>
</evidence>
<name>A0A2T0BRK8_9CLOT</name>
<dbReference type="Proteomes" id="UP000237798">
    <property type="component" value="Unassembled WGS sequence"/>
</dbReference>
<evidence type="ECO:0000313" key="2">
    <source>
        <dbReference type="EMBL" id="PRR86521.1"/>
    </source>
</evidence>
<keyword evidence="1" id="KW-1133">Transmembrane helix</keyword>
<comment type="caution">
    <text evidence="2">The sequence shown here is derived from an EMBL/GenBank/DDBJ whole genome shotgun (WGS) entry which is preliminary data.</text>
</comment>
<keyword evidence="1" id="KW-0812">Transmembrane</keyword>
<feature type="transmembrane region" description="Helical" evidence="1">
    <location>
        <begin position="96"/>
        <end position="117"/>
    </location>
</feature>
<organism evidence="2 3">
    <name type="scientific">Clostridium luticellarii</name>
    <dbReference type="NCBI Taxonomy" id="1691940"/>
    <lineage>
        <taxon>Bacteria</taxon>
        <taxon>Bacillati</taxon>
        <taxon>Bacillota</taxon>
        <taxon>Clostridia</taxon>
        <taxon>Eubacteriales</taxon>
        <taxon>Clostridiaceae</taxon>
        <taxon>Clostridium</taxon>
    </lineage>
</organism>
<evidence type="ECO:0008006" key="4">
    <source>
        <dbReference type="Google" id="ProtNLM"/>
    </source>
</evidence>
<dbReference type="RefSeq" id="WP_106007832.1">
    <property type="nucleotide sequence ID" value="NZ_JALCPJ010000001.1"/>
</dbReference>